<reference evidence="5 6" key="1">
    <citation type="submission" date="2021-05" db="EMBL/GenBank/DDBJ databases">
        <title>Comparative genomic studies on the polysaccharide-degrading batcterial strains of the Flammeovirga genus.</title>
        <authorList>
            <person name="Zewei F."/>
            <person name="Zheng Z."/>
            <person name="Yu L."/>
            <person name="Ruyue G."/>
            <person name="Yanhong M."/>
            <person name="Yuanyuan C."/>
            <person name="Jingyan G."/>
            <person name="Wenjun H."/>
        </authorList>
    </citation>
    <scope>NUCLEOTIDE SEQUENCE [LARGE SCALE GENOMIC DNA]</scope>
    <source>
        <strain evidence="5 6">NBRC:100898</strain>
    </source>
</reference>
<feature type="chain" id="PRO_5043589584" evidence="3">
    <location>
        <begin position="23"/>
        <end position="393"/>
    </location>
</feature>
<dbReference type="AlphaFoldDB" id="A0AAX1N9G2"/>
<dbReference type="KEGG" id="fya:KMW28_25085"/>
<protein>
    <submittedName>
        <fullName evidence="5">BamA/TamA family outer membrane protein</fullName>
    </submittedName>
</protein>
<evidence type="ECO:0000313" key="5">
    <source>
        <dbReference type="EMBL" id="QWG04169.1"/>
    </source>
</evidence>
<feature type="domain" description="Bacterial surface antigen (D15)" evidence="4">
    <location>
        <begin position="169"/>
        <end position="393"/>
    </location>
</feature>
<feature type="signal peptide" evidence="3">
    <location>
        <begin position="1"/>
        <end position="22"/>
    </location>
</feature>
<keyword evidence="6" id="KW-1185">Reference proteome</keyword>
<dbReference type="Proteomes" id="UP000678679">
    <property type="component" value="Chromosome 2"/>
</dbReference>
<dbReference type="Gene3D" id="2.40.160.50">
    <property type="entry name" value="membrane protein fhac: a member of the omp85/tpsb transporter family"/>
    <property type="match status" value="1"/>
</dbReference>
<comment type="subcellular location">
    <subcellularLocation>
        <location evidence="1">Membrane</location>
    </subcellularLocation>
</comment>
<evidence type="ECO:0000256" key="1">
    <source>
        <dbReference type="ARBA" id="ARBA00004370"/>
    </source>
</evidence>
<keyword evidence="2" id="KW-0472">Membrane</keyword>
<accession>A0AAX1N9G2</accession>
<dbReference type="EMBL" id="CP076133">
    <property type="protein sequence ID" value="QWG04169.1"/>
    <property type="molecule type" value="Genomic_DNA"/>
</dbReference>
<evidence type="ECO:0000313" key="6">
    <source>
        <dbReference type="Proteomes" id="UP000678679"/>
    </source>
</evidence>
<evidence type="ECO:0000256" key="3">
    <source>
        <dbReference type="SAM" id="SignalP"/>
    </source>
</evidence>
<evidence type="ECO:0000259" key="4">
    <source>
        <dbReference type="Pfam" id="PF01103"/>
    </source>
</evidence>
<dbReference type="InterPro" id="IPR000184">
    <property type="entry name" value="Bac_surfAg_D15"/>
</dbReference>
<name>A0AAX1N9G2_9BACT</name>
<gene>
    <name evidence="5" type="ORF">KMW28_25085</name>
</gene>
<proteinExistence type="predicted"/>
<dbReference type="RefSeq" id="WP_169663658.1">
    <property type="nucleotide sequence ID" value="NZ_CP076133.1"/>
</dbReference>
<dbReference type="GO" id="GO:0019867">
    <property type="term" value="C:outer membrane"/>
    <property type="evidence" value="ECO:0007669"/>
    <property type="project" value="InterPro"/>
</dbReference>
<dbReference type="Pfam" id="PF01103">
    <property type="entry name" value="Omp85"/>
    <property type="match status" value="1"/>
</dbReference>
<evidence type="ECO:0000256" key="2">
    <source>
        <dbReference type="ARBA" id="ARBA00023136"/>
    </source>
</evidence>
<keyword evidence="3" id="KW-0732">Signal</keyword>
<organism evidence="5 6">
    <name type="scientific">Flammeovirga yaeyamensis</name>
    <dbReference type="NCBI Taxonomy" id="367791"/>
    <lineage>
        <taxon>Bacteria</taxon>
        <taxon>Pseudomonadati</taxon>
        <taxon>Bacteroidota</taxon>
        <taxon>Cytophagia</taxon>
        <taxon>Cytophagales</taxon>
        <taxon>Flammeovirgaceae</taxon>
        <taxon>Flammeovirga</taxon>
    </lineage>
</organism>
<sequence>MKKKILIGLLFYSTLISIKSFAQETKQEEKVVNKKHQDRPEFDDEEERKGVKFNIVPLPSYDPATKWGVTLLGSITYYPSKGDLVSPPSMSGIGGNYTSNGSYFAGFFNDLYLKEDLWRINNFGMFGRANQIYKLSPDPTNADLPLEQADVALNVTMFNMMVERKIFSRVYAGLGYIYSGRQTVGRNEESDRLLEANGFGDDFINTHGLRYSLTYDSRDNVNYPYKGKFVNVRMDQMLGENSQNIFTADYRQFFTVGHVSNVIAFQGFGRFISKDGTRDFWSTYGRASEILQRGYEAGRRMDRNLVNFQAEYRKETPWLNHKLGFVGSVGIGKVFGSDDESGMSQSFRNAEWLPAVSVGARYRLLPYERMNINVDYACGKDGHMFYFGISEFF</sequence>